<keyword evidence="1" id="KW-0808">Transferase</keyword>
<evidence type="ECO:0000256" key="1">
    <source>
        <dbReference type="ARBA" id="ARBA00022679"/>
    </source>
</evidence>
<keyword evidence="5" id="KW-1185">Reference proteome</keyword>
<dbReference type="PROSITE" id="PS51186">
    <property type="entry name" value="GNAT"/>
    <property type="match status" value="1"/>
</dbReference>
<keyword evidence="2" id="KW-0012">Acyltransferase</keyword>
<accession>A0AAV1HT51</accession>
<dbReference type="Pfam" id="PF13508">
    <property type="entry name" value="Acetyltransf_7"/>
    <property type="match status" value="1"/>
</dbReference>
<comment type="caution">
    <text evidence="4">The sequence shown here is derived from an EMBL/GenBank/DDBJ whole genome shotgun (WGS) entry which is preliminary data.</text>
</comment>
<dbReference type="SUPFAM" id="SSF55729">
    <property type="entry name" value="Acyl-CoA N-acyltransferases (Nat)"/>
    <property type="match status" value="1"/>
</dbReference>
<evidence type="ECO:0000313" key="5">
    <source>
        <dbReference type="Proteomes" id="UP001314263"/>
    </source>
</evidence>
<protein>
    <recommendedName>
        <fullName evidence="3">N-acetyltransferase domain-containing protein</fullName>
    </recommendedName>
</protein>
<gene>
    <name evidence="4" type="ORF">CVIRNUC_000879</name>
</gene>
<dbReference type="Gene3D" id="3.40.630.30">
    <property type="match status" value="1"/>
</dbReference>
<reference evidence="4 5" key="1">
    <citation type="submission" date="2023-10" db="EMBL/GenBank/DDBJ databases">
        <authorList>
            <person name="Maclean D."/>
            <person name="Macfadyen A."/>
        </authorList>
    </citation>
    <scope>NUCLEOTIDE SEQUENCE [LARGE SCALE GENOMIC DNA]</scope>
</reference>
<feature type="domain" description="N-acetyltransferase" evidence="3">
    <location>
        <begin position="1"/>
        <end position="83"/>
    </location>
</feature>
<dbReference type="AlphaFoldDB" id="A0AAV1HT51"/>
<name>A0AAV1HT51_9CHLO</name>
<dbReference type="PANTHER" id="PTHR43626">
    <property type="entry name" value="ACYL-COA N-ACYLTRANSFERASE"/>
    <property type="match status" value="1"/>
</dbReference>
<sequence>MQLVGFTRAISDGAFTAQITDLIVHPSWRRQGIGRKILQHLCRQSNAKGADGCIVFVQQHERMFFWKCGFRMSGKYRVMKPCG</sequence>
<evidence type="ECO:0000259" key="3">
    <source>
        <dbReference type="PROSITE" id="PS51186"/>
    </source>
</evidence>
<evidence type="ECO:0000256" key="2">
    <source>
        <dbReference type="ARBA" id="ARBA00023315"/>
    </source>
</evidence>
<dbReference type="PANTHER" id="PTHR43626:SF4">
    <property type="entry name" value="GCN5-RELATED N-ACETYLTRANSFERASE 2, CHLOROPLASTIC"/>
    <property type="match status" value="1"/>
</dbReference>
<evidence type="ECO:0000313" key="4">
    <source>
        <dbReference type="EMBL" id="CAK0737243.1"/>
    </source>
</evidence>
<organism evidence="4 5">
    <name type="scientific">Coccomyxa viridis</name>
    <dbReference type="NCBI Taxonomy" id="1274662"/>
    <lineage>
        <taxon>Eukaryota</taxon>
        <taxon>Viridiplantae</taxon>
        <taxon>Chlorophyta</taxon>
        <taxon>core chlorophytes</taxon>
        <taxon>Trebouxiophyceae</taxon>
        <taxon>Trebouxiophyceae incertae sedis</taxon>
        <taxon>Coccomyxaceae</taxon>
        <taxon>Coccomyxa</taxon>
    </lineage>
</organism>
<dbReference type="InterPro" id="IPR016181">
    <property type="entry name" value="Acyl_CoA_acyltransferase"/>
</dbReference>
<dbReference type="GO" id="GO:0005737">
    <property type="term" value="C:cytoplasm"/>
    <property type="evidence" value="ECO:0007669"/>
    <property type="project" value="TreeGrafter"/>
</dbReference>
<dbReference type="InterPro" id="IPR045039">
    <property type="entry name" value="NSI-like"/>
</dbReference>
<dbReference type="EMBL" id="CAUYUE010000001">
    <property type="protein sequence ID" value="CAK0737243.1"/>
    <property type="molecule type" value="Genomic_DNA"/>
</dbReference>
<dbReference type="Proteomes" id="UP001314263">
    <property type="component" value="Unassembled WGS sequence"/>
</dbReference>
<dbReference type="CDD" id="cd04301">
    <property type="entry name" value="NAT_SF"/>
    <property type="match status" value="1"/>
</dbReference>
<dbReference type="GO" id="GO:0008080">
    <property type="term" value="F:N-acetyltransferase activity"/>
    <property type="evidence" value="ECO:0007669"/>
    <property type="project" value="InterPro"/>
</dbReference>
<dbReference type="InterPro" id="IPR000182">
    <property type="entry name" value="GNAT_dom"/>
</dbReference>
<proteinExistence type="predicted"/>